<dbReference type="Proteomes" id="UP000290289">
    <property type="component" value="Chromosome 13"/>
</dbReference>
<dbReference type="AlphaFoldDB" id="A0A498I416"/>
<proteinExistence type="predicted"/>
<evidence type="ECO:0000313" key="1">
    <source>
        <dbReference type="EMBL" id="RXH78276.1"/>
    </source>
</evidence>
<comment type="caution">
    <text evidence="1">The sequence shown here is derived from an EMBL/GenBank/DDBJ whole genome shotgun (WGS) entry which is preliminary data.</text>
</comment>
<dbReference type="EMBL" id="RDQH01000339">
    <property type="protein sequence ID" value="RXH78276.1"/>
    <property type="molecule type" value="Genomic_DNA"/>
</dbReference>
<protein>
    <submittedName>
        <fullName evidence="1">Uncharacterized protein</fullName>
    </submittedName>
</protein>
<gene>
    <name evidence="1" type="ORF">DVH24_001794</name>
</gene>
<keyword evidence="2" id="KW-1185">Reference proteome</keyword>
<accession>A0A498I416</accession>
<reference evidence="1 2" key="1">
    <citation type="submission" date="2018-10" db="EMBL/GenBank/DDBJ databases">
        <title>A high-quality apple genome assembly.</title>
        <authorList>
            <person name="Hu J."/>
        </authorList>
    </citation>
    <scope>NUCLEOTIDE SEQUENCE [LARGE SCALE GENOMIC DNA]</scope>
    <source>
        <strain evidence="2">cv. HFTH1</strain>
        <tissue evidence="1">Young leaf</tissue>
    </source>
</reference>
<evidence type="ECO:0000313" key="2">
    <source>
        <dbReference type="Proteomes" id="UP000290289"/>
    </source>
</evidence>
<name>A0A498I416_MALDO</name>
<sequence length="82" mass="8740">MMKRLFSSLTTATVIIITTTILFVVIPPPAHAFGSGSTLVVISAYGTVRDVVSDQPQQPIVCYRRGQTVSVEPNISFSAISG</sequence>
<organism evidence="1 2">
    <name type="scientific">Malus domestica</name>
    <name type="common">Apple</name>
    <name type="synonym">Pyrus malus</name>
    <dbReference type="NCBI Taxonomy" id="3750"/>
    <lineage>
        <taxon>Eukaryota</taxon>
        <taxon>Viridiplantae</taxon>
        <taxon>Streptophyta</taxon>
        <taxon>Embryophyta</taxon>
        <taxon>Tracheophyta</taxon>
        <taxon>Spermatophyta</taxon>
        <taxon>Magnoliopsida</taxon>
        <taxon>eudicotyledons</taxon>
        <taxon>Gunneridae</taxon>
        <taxon>Pentapetalae</taxon>
        <taxon>rosids</taxon>
        <taxon>fabids</taxon>
        <taxon>Rosales</taxon>
        <taxon>Rosaceae</taxon>
        <taxon>Amygdaloideae</taxon>
        <taxon>Maleae</taxon>
        <taxon>Malus</taxon>
    </lineage>
</organism>